<dbReference type="RefSeq" id="WP_425310427.1">
    <property type="nucleotide sequence ID" value="NZ_CP154795.1"/>
</dbReference>
<gene>
    <name evidence="1" type="ORF">AADG42_17310</name>
</gene>
<protein>
    <recommendedName>
        <fullName evidence="3">HEAT repeat domain-containing protein</fullName>
    </recommendedName>
</protein>
<name>A0ABZ3FSD7_9ACTN</name>
<organism evidence="1 2">
    <name type="scientific">Ammonicoccus fulvus</name>
    <dbReference type="NCBI Taxonomy" id="3138240"/>
    <lineage>
        <taxon>Bacteria</taxon>
        <taxon>Bacillati</taxon>
        <taxon>Actinomycetota</taxon>
        <taxon>Actinomycetes</taxon>
        <taxon>Propionibacteriales</taxon>
        <taxon>Propionibacteriaceae</taxon>
        <taxon>Ammonicoccus</taxon>
    </lineage>
</organism>
<sequence>MDVRVVCGMLESQPIDRVIELVRFLQESGVSASVEVGTQAEEDSRRSIDDLRSSGPVVVAVLLPLLASPDARLRSVTAAALAAWTCFVDEPTQAAIVEELSVIPAGIGRDELAARVLALGEVGAEVRDWLGHPDPAIRACAAIFVDDAAGTRELLSALREPRVADAWFSDRPEQFAGQVRFSLLPALLTHGLSFAELLPVAVAIAGVADQWTVNHDWGLLLDEAFDPDNPPGSASDLGEPQREFLRALLANDQLWDPTNSNVRRALKDAGLPELREGVVALVG</sequence>
<keyword evidence="2" id="KW-1185">Reference proteome</keyword>
<accession>A0ABZ3FSD7</accession>
<dbReference type="Proteomes" id="UP001442841">
    <property type="component" value="Chromosome"/>
</dbReference>
<evidence type="ECO:0000313" key="1">
    <source>
        <dbReference type="EMBL" id="XAN08993.1"/>
    </source>
</evidence>
<proteinExistence type="predicted"/>
<reference evidence="1 2" key="1">
    <citation type="submission" date="2024-04" db="EMBL/GenBank/DDBJ databases">
        <title>Isolation of an actinomycete strain from pig manure.</title>
        <authorList>
            <person name="Gong T."/>
            <person name="Yu Z."/>
            <person name="An M."/>
            <person name="Wei C."/>
            <person name="Yang W."/>
            <person name="Liu L."/>
        </authorList>
    </citation>
    <scope>NUCLEOTIDE SEQUENCE [LARGE SCALE GENOMIC DNA]</scope>
    <source>
        <strain evidence="1 2">ZF39</strain>
    </source>
</reference>
<evidence type="ECO:0008006" key="3">
    <source>
        <dbReference type="Google" id="ProtNLM"/>
    </source>
</evidence>
<evidence type="ECO:0000313" key="2">
    <source>
        <dbReference type="Proteomes" id="UP001442841"/>
    </source>
</evidence>
<dbReference type="EMBL" id="CP154795">
    <property type="protein sequence ID" value="XAN08993.1"/>
    <property type="molecule type" value="Genomic_DNA"/>
</dbReference>